<evidence type="ECO:0000256" key="1">
    <source>
        <dbReference type="ARBA" id="ARBA00006217"/>
    </source>
</evidence>
<evidence type="ECO:0000256" key="5">
    <source>
        <dbReference type="ARBA" id="ARBA00023239"/>
    </source>
</evidence>
<accession>A0A0G3H7R4</accession>
<organism evidence="10 11">
    <name type="scientific">Corynebacterium testudinoris</name>
    <dbReference type="NCBI Taxonomy" id="136857"/>
    <lineage>
        <taxon>Bacteria</taxon>
        <taxon>Bacillati</taxon>
        <taxon>Actinomycetota</taxon>
        <taxon>Actinomycetes</taxon>
        <taxon>Mycobacteriales</taxon>
        <taxon>Corynebacteriaceae</taxon>
        <taxon>Corynebacterium</taxon>
    </lineage>
</organism>
<evidence type="ECO:0000256" key="4">
    <source>
        <dbReference type="ARBA" id="ARBA00022833"/>
    </source>
</evidence>
<evidence type="ECO:0000313" key="11">
    <source>
        <dbReference type="Proteomes" id="UP000035540"/>
    </source>
</evidence>
<keyword evidence="9" id="KW-0732">Signal</keyword>
<dbReference type="GO" id="GO:0008270">
    <property type="term" value="F:zinc ion binding"/>
    <property type="evidence" value="ECO:0007669"/>
    <property type="project" value="InterPro"/>
</dbReference>
<feature type="binding site" evidence="8">
    <location>
        <position position="141"/>
    </location>
    <ligand>
        <name>Zn(2+)</name>
        <dbReference type="ChEBI" id="CHEBI:29105"/>
    </ligand>
</feature>
<dbReference type="AlphaFoldDB" id="A0A0G3H7R4"/>
<dbReference type="InterPro" id="IPR036874">
    <property type="entry name" value="Carbonic_anhydrase_sf"/>
</dbReference>
<dbReference type="PANTHER" id="PTHR11002:SF76">
    <property type="entry name" value="CARBONIC ANHYDRASE"/>
    <property type="match status" value="1"/>
</dbReference>
<dbReference type="KEGG" id="cted:CTEST_06790"/>
<evidence type="ECO:0000256" key="8">
    <source>
        <dbReference type="PIRSR" id="PIRSR601765-1"/>
    </source>
</evidence>
<dbReference type="Pfam" id="PF00484">
    <property type="entry name" value="Pro_CA"/>
    <property type="match status" value="1"/>
</dbReference>
<dbReference type="STRING" id="136857.CTEST_06790"/>
<comment type="similarity">
    <text evidence="1">Belongs to the beta-class carbonic anhydrase family.</text>
</comment>
<dbReference type="Proteomes" id="UP000035540">
    <property type="component" value="Chromosome"/>
</dbReference>
<keyword evidence="3 8" id="KW-0479">Metal-binding</keyword>
<keyword evidence="5 10" id="KW-0456">Lyase</keyword>
<dbReference type="Gene3D" id="3.40.1050.10">
    <property type="entry name" value="Carbonic anhydrase"/>
    <property type="match status" value="1"/>
</dbReference>
<evidence type="ECO:0000256" key="2">
    <source>
        <dbReference type="ARBA" id="ARBA00012925"/>
    </source>
</evidence>
<evidence type="ECO:0000256" key="7">
    <source>
        <dbReference type="ARBA" id="ARBA00048348"/>
    </source>
</evidence>
<feature type="chain" id="PRO_5038331700" description="carbonic anhydrase" evidence="9">
    <location>
        <begin position="27"/>
        <end position="244"/>
    </location>
</feature>
<proteinExistence type="inferred from homology"/>
<dbReference type="EC" id="4.2.1.1" evidence="2"/>
<protein>
    <recommendedName>
        <fullName evidence="2">carbonic anhydrase</fullName>
        <ecNumber evidence="2">4.2.1.1</ecNumber>
    </recommendedName>
</protein>
<dbReference type="InterPro" id="IPR001765">
    <property type="entry name" value="Carbonic_anhydrase"/>
</dbReference>
<dbReference type="GO" id="GO:0004089">
    <property type="term" value="F:carbonate dehydratase activity"/>
    <property type="evidence" value="ECO:0007669"/>
    <property type="project" value="UniProtKB-EC"/>
</dbReference>
<dbReference type="PROSITE" id="PS51257">
    <property type="entry name" value="PROKAR_LIPOPROTEIN"/>
    <property type="match status" value="1"/>
</dbReference>
<comment type="cofactor">
    <cofactor evidence="8">
        <name>Zn(2+)</name>
        <dbReference type="ChEBI" id="CHEBI:29105"/>
    </cofactor>
    <text evidence="8">Binds 1 zinc ion per subunit.</text>
</comment>
<dbReference type="PROSITE" id="PS51318">
    <property type="entry name" value="TAT"/>
    <property type="match status" value="1"/>
</dbReference>
<dbReference type="SUPFAM" id="SSF53056">
    <property type="entry name" value="beta-carbonic anhydrase, cab"/>
    <property type="match status" value="1"/>
</dbReference>
<comment type="function">
    <text evidence="6">Catalyzes the reversible hydration of carbon dioxide to form bicarbonate.</text>
</comment>
<feature type="binding site" evidence="8">
    <location>
        <position position="84"/>
    </location>
    <ligand>
        <name>Zn(2+)</name>
        <dbReference type="ChEBI" id="CHEBI:29105"/>
    </ligand>
</feature>
<feature type="signal peptide" evidence="9">
    <location>
        <begin position="1"/>
        <end position="26"/>
    </location>
</feature>
<dbReference type="PANTHER" id="PTHR11002">
    <property type="entry name" value="CARBONIC ANHYDRASE"/>
    <property type="match status" value="1"/>
</dbReference>
<evidence type="ECO:0000256" key="6">
    <source>
        <dbReference type="ARBA" id="ARBA00024993"/>
    </source>
</evidence>
<reference evidence="10 11" key="1">
    <citation type="journal article" date="2015" name="Genome Announc.">
        <title>Complete Genome Sequence of the Type Strain Corynebacterium testudinoris DSM 44614, Recovered from Necrotic Lesions in the Mouth of a Tortoise.</title>
        <authorList>
            <person name="Ruckert C."/>
            <person name="Kriete M."/>
            <person name="Jaenicke S."/>
            <person name="Winkler A."/>
            <person name="Tauch A."/>
        </authorList>
    </citation>
    <scope>NUCLEOTIDE SEQUENCE [LARGE SCALE GENOMIC DNA]</scope>
    <source>
        <strain evidence="10 11">DSM 44614</strain>
    </source>
</reference>
<dbReference type="SMART" id="SM00947">
    <property type="entry name" value="Pro_CA"/>
    <property type="match status" value="1"/>
</dbReference>
<dbReference type="EMBL" id="CP011545">
    <property type="protein sequence ID" value="AKK08795.1"/>
    <property type="molecule type" value="Genomic_DNA"/>
</dbReference>
<evidence type="ECO:0000313" key="10">
    <source>
        <dbReference type="EMBL" id="AKK08795.1"/>
    </source>
</evidence>
<dbReference type="RefSeq" id="WP_047253089.1">
    <property type="nucleotide sequence ID" value="NZ_CP011545.1"/>
</dbReference>
<gene>
    <name evidence="10" type="ORF">CTEST_06790</name>
</gene>
<keyword evidence="4 8" id="KW-0862">Zinc</keyword>
<feature type="binding site" evidence="8">
    <location>
        <position position="82"/>
    </location>
    <ligand>
        <name>Zn(2+)</name>
        <dbReference type="ChEBI" id="CHEBI:29105"/>
    </ligand>
</feature>
<evidence type="ECO:0000256" key="9">
    <source>
        <dbReference type="SAM" id="SignalP"/>
    </source>
</evidence>
<name>A0A0G3H7R4_9CORY</name>
<feature type="binding site" evidence="8">
    <location>
        <position position="144"/>
    </location>
    <ligand>
        <name>Zn(2+)</name>
        <dbReference type="ChEBI" id="CHEBI:29105"/>
    </ligand>
</feature>
<comment type="catalytic activity">
    <reaction evidence="7">
        <text>hydrogencarbonate + H(+) = CO2 + H2O</text>
        <dbReference type="Rhea" id="RHEA:10748"/>
        <dbReference type="ChEBI" id="CHEBI:15377"/>
        <dbReference type="ChEBI" id="CHEBI:15378"/>
        <dbReference type="ChEBI" id="CHEBI:16526"/>
        <dbReference type="ChEBI" id="CHEBI:17544"/>
        <dbReference type="EC" id="4.2.1.1"/>
    </reaction>
</comment>
<dbReference type="PATRIC" id="fig|136857.5.peg.1351"/>
<sequence length="244" mass="26207">MLGSNRYNRRQLLQVLGLGAGATATAVVSSACSTESPKMTAGTGDAVIDGINNFEDATYPDDRDLYENLAESQSPHTLVVTCSDSRIDTETLLSAQPGDLFHLRNIANIIPHADNPDPGALAPVEYAVVHLGVSAIAVIAHSNCGGMAALQHLGDYRTELPATHDWLIRSEDVLASMGGDHAAEDFSRRLEQANAAAQIENLMSHSYIADRVNAGELVLESYHYDIGKGDVTRFDQEKDAFVDV</sequence>
<dbReference type="InterPro" id="IPR006311">
    <property type="entry name" value="TAT_signal"/>
</dbReference>
<reference evidence="11" key="2">
    <citation type="submission" date="2015-05" db="EMBL/GenBank/DDBJ databases">
        <title>Complete genome sequence of Corynebacterium testudinoris DSM 44614, recovered from necrotic lesions in the mouth of a tortoise.</title>
        <authorList>
            <person name="Ruckert C."/>
            <person name="Albersmeier A."/>
            <person name="Winkler A."/>
            <person name="Tauch A."/>
        </authorList>
    </citation>
    <scope>NUCLEOTIDE SEQUENCE [LARGE SCALE GENOMIC DNA]</scope>
    <source>
        <strain evidence="11">DSM 44614</strain>
    </source>
</reference>
<evidence type="ECO:0000256" key="3">
    <source>
        <dbReference type="ARBA" id="ARBA00022723"/>
    </source>
</evidence>
<keyword evidence="11" id="KW-1185">Reference proteome</keyword>
<dbReference type="OrthoDB" id="9771198at2"/>